<feature type="binding site" evidence="15">
    <location>
        <begin position="134"/>
        <end position="141"/>
    </location>
    <ligand>
        <name>GTP</name>
        <dbReference type="ChEBI" id="CHEBI:37565"/>
    </ligand>
</feature>
<keyword evidence="16" id="KW-0460">Magnesium</keyword>
<comment type="subcellular location">
    <subcellularLocation>
        <location evidence="1">Endoplasmic reticulum membrane</location>
        <topology evidence="1">Peripheral membrane protein</topology>
    </subcellularLocation>
    <subcellularLocation>
        <location evidence="13">Golgi apparatus</location>
        <location evidence="13">Golgi stack membrane</location>
        <topology evidence="13">Peripheral membrane protein</topology>
    </subcellularLocation>
</comment>
<keyword evidence="11 15" id="KW-0342">GTP-binding</keyword>
<evidence type="ECO:0000256" key="1">
    <source>
        <dbReference type="ARBA" id="ARBA00004406"/>
    </source>
</evidence>
<dbReference type="PANTHER" id="PTHR45684">
    <property type="entry name" value="RE74312P"/>
    <property type="match status" value="1"/>
</dbReference>
<dbReference type="InterPro" id="IPR006687">
    <property type="entry name" value="Small_GTPase_SAR1"/>
</dbReference>
<keyword evidence="10 17" id="KW-0333">Golgi apparatus</keyword>
<keyword evidence="8 17" id="KW-0931">ER-Golgi transport</keyword>
<evidence type="ECO:0000256" key="7">
    <source>
        <dbReference type="ARBA" id="ARBA00022824"/>
    </source>
</evidence>
<evidence type="ECO:0000256" key="11">
    <source>
        <dbReference type="ARBA" id="ARBA00023134"/>
    </source>
</evidence>
<dbReference type="PROSITE" id="PS51417">
    <property type="entry name" value="ARF"/>
    <property type="match status" value="1"/>
</dbReference>
<evidence type="ECO:0000313" key="18">
    <source>
        <dbReference type="EMBL" id="KAF7994813.1"/>
    </source>
</evidence>
<dbReference type="Pfam" id="PF00025">
    <property type="entry name" value="Arf"/>
    <property type="match status" value="2"/>
</dbReference>
<evidence type="ECO:0000256" key="10">
    <source>
        <dbReference type="ARBA" id="ARBA00023034"/>
    </source>
</evidence>
<evidence type="ECO:0000256" key="15">
    <source>
        <dbReference type="PIRSR" id="PIRSR606689-1"/>
    </source>
</evidence>
<proteinExistence type="inferred from homology"/>
<dbReference type="CDD" id="cd00879">
    <property type="entry name" value="Sar1"/>
    <property type="match status" value="1"/>
</dbReference>
<keyword evidence="5 15" id="KW-0547">Nucleotide-binding</keyword>
<gene>
    <name evidence="18" type="ORF">HCN44_004285</name>
</gene>
<feature type="binding site" evidence="16">
    <location>
        <position position="158"/>
    </location>
    <ligand>
        <name>Mg(2+)</name>
        <dbReference type="ChEBI" id="CHEBI:18420"/>
    </ligand>
</feature>
<evidence type="ECO:0000256" key="17">
    <source>
        <dbReference type="RuleBase" id="RU003926"/>
    </source>
</evidence>
<dbReference type="EMBL" id="JACMRX010000002">
    <property type="protein sequence ID" value="KAF7994813.1"/>
    <property type="molecule type" value="Genomic_DNA"/>
</dbReference>
<keyword evidence="7 17" id="KW-0256">Endoplasmic reticulum</keyword>
<dbReference type="SMART" id="SM00177">
    <property type="entry name" value="ARF"/>
    <property type="match status" value="1"/>
</dbReference>
<keyword evidence="12" id="KW-0472">Membrane</keyword>
<dbReference type="InterPro" id="IPR005225">
    <property type="entry name" value="Small_GTP-bd"/>
</dbReference>
<dbReference type="PRINTS" id="PR00328">
    <property type="entry name" value="SAR1GTPBP"/>
</dbReference>
<evidence type="ECO:0000256" key="5">
    <source>
        <dbReference type="ARBA" id="ARBA00022741"/>
    </source>
</evidence>
<feature type="binding site" evidence="16">
    <location>
        <position position="141"/>
    </location>
    <ligand>
        <name>Mg(2+)</name>
        <dbReference type="ChEBI" id="CHEBI:18420"/>
    </ligand>
</feature>
<dbReference type="EC" id="3.6.5.2" evidence="3"/>
<keyword evidence="6" id="KW-0378">Hydrolase</keyword>
<evidence type="ECO:0000313" key="19">
    <source>
        <dbReference type="Proteomes" id="UP000639338"/>
    </source>
</evidence>
<comment type="similarity">
    <text evidence="2 17">Belongs to the small GTPase superfamily. SAR1 family.</text>
</comment>
<dbReference type="GO" id="GO:0016192">
    <property type="term" value="P:vesicle-mediated transport"/>
    <property type="evidence" value="ECO:0007669"/>
    <property type="project" value="UniProtKB-KW"/>
</dbReference>
<evidence type="ECO:0000256" key="12">
    <source>
        <dbReference type="ARBA" id="ARBA00023136"/>
    </source>
</evidence>
<dbReference type="GO" id="GO:0046872">
    <property type="term" value="F:metal ion binding"/>
    <property type="evidence" value="ECO:0007669"/>
    <property type="project" value="UniProtKB-KW"/>
</dbReference>
<dbReference type="Gene3D" id="3.40.50.300">
    <property type="entry name" value="P-loop containing nucleotide triphosphate hydrolases"/>
    <property type="match status" value="2"/>
</dbReference>
<evidence type="ECO:0000256" key="2">
    <source>
        <dbReference type="ARBA" id="ARBA00007507"/>
    </source>
</evidence>
<sequence length="300" mass="34302">MFLYDWIFNGLDYLARKIWRDYFSLADAIVFLIDANDRSYFPESKIELEALLTNDDISSYPILILGNKIDRKGAASETEILEYFNIHHLTTGKGKISRKDIHSRPLELFMCSVLKREGYGEGLWKKSGKLLFLGLDNAGKTTLLHLLKTDRLIQANPTHLPQCEEMSIGDMCFTTYDLGGHIEARRVWRDYFPAVDAIVFLVDATDRSRFPASRHELHGLLTDDNISSCPILVLGNKIDLEGAASETEILDYFNIHHLTTGKGKISREDTHSRPLELFMCSLNKKQGYGEGFRWLSQYID</sequence>
<evidence type="ECO:0000256" key="4">
    <source>
        <dbReference type="ARBA" id="ARBA00022448"/>
    </source>
</evidence>
<organism evidence="18 19">
    <name type="scientific">Aphidius gifuensis</name>
    <name type="common">Parasitoid wasp</name>
    <dbReference type="NCBI Taxonomy" id="684658"/>
    <lineage>
        <taxon>Eukaryota</taxon>
        <taxon>Metazoa</taxon>
        <taxon>Ecdysozoa</taxon>
        <taxon>Arthropoda</taxon>
        <taxon>Hexapoda</taxon>
        <taxon>Insecta</taxon>
        <taxon>Pterygota</taxon>
        <taxon>Neoptera</taxon>
        <taxon>Endopterygota</taxon>
        <taxon>Hymenoptera</taxon>
        <taxon>Apocrita</taxon>
        <taxon>Ichneumonoidea</taxon>
        <taxon>Braconidae</taxon>
        <taxon>Aphidiinae</taxon>
        <taxon>Aphidius</taxon>
    </lineage>
</organism>
<evidence type="ECO:0000256" key="6">
    <source>
        <dbReference type="ARBA" id="ARBA00022801"/>
    </source>
</evidence>
<keyword evidence="19" id="KW-1185">Reference proteome</keyword>
<dbReference type="SMART" id="SM00178">
    <property type="entry name" value="SAR"/>
    <property type="match status" value="2"/>
</dbReference>
<dbReference type="GO" id="GO:0006886">
    <property type="term" value="P:intracellular protein transport"/>
    <property type="evidence" value="ECO:0007669"/>
    <property type="project" value="InterPro"/>
</dbReference>
<accession>A0A834XWI0</accession>
<feature type="binding site" evidence="15">
    <location>
        <position position="180"/>
    </location>
    <ligand>
        <name>GTP</name>
        <dbReference type="ChEBI" id="CHEBI:37565"/>
    </ligand>
</feature>
<evidence type="ECO:0000256" key="14">
    <source>
        <dbReference type="ARBA" id="ARBA00047660"/>
    </source>
</evidence>
<evidence type="ECO:0000256" key="16">
    <source>
        <dbReference type="PIRSR" id="PIRSR606689-2"/>
    </source>
</evidence>
<dbReference type="InterPro" id="IPR006689">
    <property type="entry name" value="Small_GTPase_ARF/SAR"/>
</dbReference>
<dbReference type="GO" id="GO:0003925">
    <property type="term" value="F:G protein activity"/>
    <property type="evidence" value="ECO:0007669"/>
    <property type="project" value="UniProtKB-EC"/>
</dbReference>
<keyword evidence="16" id="KW-0479">Metal-binding</keyword>
<dbReference type="OrthoDB" id="15478at2759"/>
<dbReference type="Proteomes" id="UP000639338">
    <property type="component" value="Unassembled WGS sequence"/>
</dbReference>
<keyword evidence="9 17" id="KW-0653">Protein transport</keyword>
<comment type="caution">
    <text evidence="18">The sequence shown here is derived from an EMBL/GenBank/DDBJ whole genome shotgun (WGS) entry which is preliminary data.</text>
</comment>
<comment type="catalytic activity">
    <reaction evidence="14">
        <text>GTP + H2O = GDP + phosphate + H(+)</text>
        <dbReference type="Rhea" id="RHEA:19669"/>
        <dbReference type="ChEBI" id="CHEBI:15377"/>
        <dbReference type="ChEBI" id="CHEBI:15378"/>
        <dbReference type="ChEBI" id="CHEBI:37565"/>
        <dbReference type="ChEBI" id="CHEBI:43474"/>
        <dbReference type="ChEBI" id="CHEBI:58189"/>
        <dbReference type="EC" id="3.6.5.2"/>
    </reaction>
    <physiologicalReaction direction="left-to-right" evidence="14">
        <dbReference type="Rhea" id="RHEA:19670"/>
    </physiologicalReaction>
</comment>
<dbReference type="GO" id="GO:0048731">
    <property type="term" value="P:system development"/>
    <property type="evidence" value="ECO:0007669"/>
    <property type="project" value="UniProtKB-ARBA"/>
</dbReference>
<dbReference type="GO" id="GO:0032580">
    <property type="term" value="C:Golgi cisterna membrane"/>
    <property type="evidence" value="ECO:0007669"/>
    <property type="project" value="UniProtKB-SubCell"/>
</dbReference>
<reference evidence="18 19" key="1">
    <citation type="submission" date="2020-08" db="EMBL/GenBank/DDBJ databases">
        <title>Aphidius gifuensis genome sequencing and assembly.</title>
        <authorList>
            <person name="Du Z."/>
        </authorList>
    </citation>
    <scope>NUCLEOTIDE SEQUENCE [LARGE SCALE GENOMIC DNA]</scope>
    <source>
        <strain evidence="18">YNYX2018</strain>
        <tissue evidence="18">Adults</tissue>
    </source>
</reference>
<dbReference type="NCBIfam" id="TIGR00231">
    <property type="entry name" value="small_GTP"/>
    <property type="match status" value="1"/>
</dbReference>
<evidence type="ECO:0000256" key="13">
    <source>
        <dbReference type="ARBA" id="ARBA00037843"/>
    </source>
</evidence>
<dbReference type="GO" id="GO:0005525">
    <property type="term" value="F:GTP binding"/>
    <property type="evidence" value="ECO:0007669"/>
    <property type="project" value="UniProtKB-KW"/>
</dbReference>
<evidence type="ECO:0000256" key="3">
    <source>
        <dbReference type="ARBA" id="ARBA00011984"/>
    </source>
</evidence>
<evidence type="ECO:0000256" key="8">
    <source>
        <dbReference type="ARBA" id="ARBA00022892"/>
    </source>
</evidence>
<keyword evidence="4 17" id="KW-0813">Transport</keyword>
<feature type="binding site" evidence="15">
    <location>
        <begin position="236"/>
        <end position="239"/>
    </location>
    <ligand>
        <name>GTP</name>
        <dbReference type="ChEBI" id="CHEBI:37565"/>
    </ligand>
</feature>
<dbReference type="InterPro" id="IPR027417">
    <property type="entry name" value="P-loop_NTPase"/>
</dbReference>
<protein>
    <recommendedName>
        <fullName evidence="3">small monomeric GTPase</fullName>
        <ecNumber evidence="3">3.6.5.2</ecNumber>
    </recommendedName>
</protein>
<dbReference type="SUPFAM" id="SSF52540">
    <property type="entry name" value="P-loop containing nucleoside triphosphate hydrolases"/>
    <property type="match status" value="2"/>
</dbReference>
<dbReference type="GO" id="GO:0005789">
    <property type="term" value="C:endoplasmic reticulum membrane"/>
    <property type="evidence" value="ECO:0007669"/>
    <property type="project" value="UniProtKB-SubCell"/>
</dbReference>
<dbReference type="PROSITE" id="PS51422">
    <property type="entry name" value="SAR1"/>
    <property type="match status" value="2"/>
</dbReference>
<evidence type="ECO:0000256" key="9">
    <source>
        <dbReference type="ARBA" id="ARBA00022927"/>
    </source>
</evidence>
<name>A0A834XWI0_APHGI</name>
<dbReference type="FunFam" id="3.40.50.300:FF:000161">
    <property type="entry name" value="Small COPII coat GTPase"/>
    <property type="match status" value="1"/>
</dbReference>
<dbReference type="AlphaFoldDB" id="A0A834XWI0"/>